<evidence type="ECO:0000313" key="1">
    <source>
        <dbReference type="EMBL" id="ADP99398.1"/>
    </source>
</evidence>
<sequence length="40" mass="4831">MKFRPVFQAPGETLFGGIDRFYVNYDRLIFRRLVPHCQNQ</sequence>
<dbReference type="STRING" id="225937.HP15_3634"/>
<protein>
    <submittedName>
        <fullName evidence="1">Uncharacterized protein</fullName>
    </submittedName>
</protein>
<reference evidence="1 2" key="1">
    <citation type="journal article" date="2010" name="Stand. Genomic Sci.">
        <title>Complete genome sequence of Marinobacter adhaerens type strain (HP15), a diatom-interacting marine microorganism.</title>
        <authorList>
            <person name="Gardes A."/>
            <person name="Kaeppel E."/>
            <person name="Shehzad A."/>
            <person name="Seebah S."/>
            <person name="Teeling H."/>
            <person name="Yarza P."/>
            <person name="Glockner F.O."/>
            <person name="Grossart H.P."/>
            <person name="Ullrich M.S."/>
        </authorList>
    </citation>
    <scope>NUCLEOTIDE SEQUENCE [LARGE SCALE GENOMIC DNA]</scope>
    <source>
        <strain evidence="2">DSM 23420 / HP15</strain>
    </source>
</reference>
<dbReference type="Proteomes" id="UP000007077">
    <property type="component" value="Chromosome"/>
</dbReference>
<dbReference type="HOGENOM" id="CLU_3292122_0_0_6"/>
<dbReference type="AlphaFoldDB" id="E4PH98"/>
<dbReference type="EMBL" id="CP001978">
    <property type="protein sequence ID" value="ADP99398.1"/>
    <property type="molecule type" value="Genomic_DNA"/>
</dbReference>
<dbReference type="KEGG" id="mad:HP15_3634"/>
<reference evidence="2" key="2">
    <citation type="submission" date="2010-02" db="EMBL/GenBank/DDBJ databases">
        <title>Complete genome sequence of Marinobacter adhaerens type strain (HP15).</title>
        <authorList>
            <person name="Gaerdes A.A.M."/>
            <person name="Kaeppel E."/>
            <person name="Shezad A."/>
            <person name="Seebah S."/>
            <person name="Teeling H."/>
            <person name="Yarza P."/>
            <person name="Gloeckner F.O."/>
            <person name="Ullrich M.S."/>
        </authorList>
    </citation>
    <scope>NUCLEOTIDE SEQUENCE [LARGE SCALE GENOMIC DNA]</scope>
    <source>
        <strain evidence="2">DSM 23420 / HP15</strain>
    </source>
</reference>
<evidence type="ECO:0000313" key="2">
    <source>
        <dbReference type="Proteomes" id="UP000007077"/>
    </source>
</evidence>
<gene>
    <name evidence="1" type="ordered locus">HP15_3634</name>
</gene>
<proteinExistence type="predicted"/>
<name>E4PH98_MARAH</name>
<organism evidence="1 2">
    <name type="scientific">Marinobacter adhaerens (strain DSM 23420 / HP15)</name>
    <dbReference type="NCBI Taxonomy" id="225937"/>
    <lineage>
        <taxon>Bacteria</taxon>
        <taxon>Pseudomonadati</taxon>
        <taxon>Pseudomonadota</taxon>
        <taxon>Gammaproteobacteria</taxon>
        <taxon>Pseudomonadales</taxon>
        <taxon>Marinobacteraceae</taxon>
        <taxon>Marinobacter</taxon>
    </lineage>
</organism>
<accession>E4PH98</accession>